<dbReference type="Pfam" id="PF00905">
    <property type="entry name" value="Transpeptidase"/>
    <property type="match status" value="1"/>
</dbReference>
<feature type="domain" description="Penicillin-binding protein transpeptidase" evidence="2">
    <location>
        <begin position="70"/>
        <end position="287"/>
    </location>
</feature>
<reference evidence="4 5" key="2">
    <citation type="submission" date="2017-06" db="EMBL/GenBank/DDBJ databases">
        <authorList>
            <consortium name="Pathogen Informatics"/>
        </authorList>
    </citation>
    <scope>NUCLEOTIDE SEQUENCE [LARGE SCALE GENOMIC DNA]</scope>
    <source>
        <strain evidence="4 5">NCTC13161</strain>
    </source>
</reference>
<dbReference type="InterPro" id="IPR001460">
    <property type="entry name" value="PCN-bd_Tpept"/>
</dbReference>
<keyword evidence="4" id="KW-0378">Hydrolase</keyword>
<evidence type="ECO:0000313" key="3">
    <source>
        <dbReference type="EMBL" id="ALA99188.1"/>
    </source>
</evidence>
<dbReference type="EMBL" id="LT906435">
    <property type="protein sequence ID" value="SNU87672.1"/>
    <property type="molecule type" value="Genomic_DNA"/>
</dbReference>
<name>A0A0A8BR44_9BURK</name>
<dbReference type="AlphaFoldDB" id="A0A0A8BR44"/>
<evidence type="ECO:0000259" key="2">
    <source>
        <dbReference type="Pfam" id="PF00905"/>
    </source>
</evidence>
<reference evidence="3" key="1">
    <citation type="journal article" date="2015" name="Antimicrob. Agents Chemother.">
        <title>Intrinsic Carbapenem-Hydrolyzing Oxacillinases from Members of the Genus Pandoraea.</title>
        <authorList>
            <person name="Schneider I."/>
            <person name="Bauernfeind A."/>
        </authorList>
    </citation>
    <scope>NUCLEOTIDE SEQUENCE</scope>
    <source>
        <strain evidence="3">LMG18819</strain>
    </source>
</reference>
<dbReference type="Proteomes" id="UP000215126">
    <property type="component" value="Chromosome 1"/>
</dbReference>
<evidence type="ECO:0000313" key="4">
    <source>
        <dbReference type="EMBL" id="SNU87672.1"/>
    </source>
</evidence>
<evidence type="ECO:0000256" key="1">
    <source>
        <dbReference type="SAM" id="SignalP"/>
    </source>
</evidence>
<gene>
    <name evidence="3" type="primary">bla-OXA-154</name>
    <name evidence="4" type="synonym">bla</name>
    <name evidence="4" type="ORF">SAMEA4530655_03922</name>
</gene>
<feature type="chain" id="PRO_5014220896" evidence="1">
    <location>
        <begin position="34"/>
        <end position="292"/>
    </location>
</feature>
<accession>A0A0A8BR44</accession>
<dbReference type="NCBIfam" id="NF012161">
    <property type="entry name" value="bla_class_D_main"/>
    <property type="match status" value="1"/>
</dbReference>
<keyword evidence="5" id="KW-1185">Reference proteome</keyword>
<dbReference type="CARD" id="ARO:3001459">
    <property type="molecule name" value="OXA-154"/>
    <property type="mechanism identifier" value="ARO:0001004"/>
    <property type="mechanism name" value="antibiotic inactivation"/>
</dbReference>
<dbReference type="InterPro" id="IPR012338">
    <property type="entry name" value="Beta-lactam/transpept-like"/>
</dbReference>
<dbReference type="OrthoDB" id="9762883at2"/>
<dbReference type="RefSeq" id="WP_063861062.1">
    <property type="nucleotide sequence ID" value="NG_049453.1"/>
</dbReference>
<organism evidence="3">
    <name type="scientific">Pandoraea sputorum</name>
    <dbReference type="NCBI Taxonomy" id="93222"/>
    <lineage>
        <taxon>Bacteria</taxon>
        <taxon>Pseudomonadati</taxon>
        <taxon>Pseudomonadota</taxon>
        <taxon>Betaproteobacteria</taxon>
        <taxon>Burkholderiales</taxon>
        <taxon>Burkholderiaceae</taxon>
        <taxon>Pandoraea</taxon>
    </lineage>
</organism>
<sequence length="292" mass="32569">MKRILSHWCRAAVVLRLASAVVAHGLLPSPAHALELSRASAAAAPSVAAPVHVTERADWGKFFAAENVKGTVVVLDGKTQTYQAYDSARAERRMSPASTYKIFNSLLALESGALDNERETIPWDGKPRRIKAWNAELNLRDAFRVSCYPCYQVVSHKIPRAYAQAKLDAVGYGNRTIGRVNDTYWVDDSLQISAREQVDFLQRLARGTLPFSARSQDIVRQISIVEANADYVLHGKTGWFVDKKPDIGWWVGWLERDGNLTMIALNIDMNGDADGPKRARIVREVLKNLKLI</sequence>
<dbReference type="KEGG" id="pspu:NA29_23685"/>
<evidence type="ECO:0000313" key="5">
    <source>
        <dbReference type="Proteomes" id="UP000215126"/>
    </source>
</evidence>
<dbReference type="GO" id="GO:0008658">
    <property type="term" value="F:penicillin binding"/>
    <property type="evidence" value="ECO:0007669"/>
    <property type="project" value="InterPro"/>
</dbReference>
<dbReference type="Gene3D" id="3.40.710.10">
    <property type="entry name" value="DD-peptidase/beta-lactamase superfamily"/>
    <property type="match status" value="1"/>
</dbReference>
<dbReference type="GeneID" id="88096520"/>
<dbReference type="EMBL" id="KP771982">
    <property type="protein sequence ID" value="ALA99188.1"/>
    <property type="molecule type" value="Genomic_DNA"/>
</dbReference>
<feature type="signal peptide" evidence="1">
    <location>
        <begin position="1"/>
        <end position="33"/>
    </location>
</feature>
<dbReference type="KEGG" id="ag:ALA99188"/>
<dbReference type="GO" id="GO:0008800">
    <property type="term" value="F:beta-lactamase activity"/>
    <property type="evidence" value="ECO:0007669"/>
    <property type="project" value="UniProtKB-EC"/>
</dbReference>
<protein>
    <submittedName>
        <fullName evidence="4">Beta-lactamase OXA-10</fullName>
        <ecNumber evidence="4">3.5.2.6</ecNumber>
    </submittedName>
    <submittedName>
        <fullName evidence="3">Class D beta-lactamase OXA-154</fullName>
    </submittedName>
</protein>
<proteinExistence type="predicted"/>
<dbReference type="EC" id="3.5.2.6" evidence="4"/>
<keyword evidence="1" id="KW-0732">Signal</keyword>
<accession>A0A0K2JKT4</accession>
<dbReference type="NCBIfam" id="NF000430">
    <property type="entry name" value="blaOXA-62_like"/>
    <property type="match status" value="1"/>
</dbReference>
<dbReference type="SUPFAM" id="SSF56601">
    <property type="entry name" value="beta-lactamase/transpeptidase-like"/>
    <property type="match status" value="1"/>
</dbReference>
<dbReference type="SMR" id="A0A0A8BR44"/>